<name>A0A4Z0C9L5_9BURK</name>
<dbReference type="AlphaFoldDB" id="A0A4Z0C9L5"/>
<accession>A0A4Z0C9L5</accession>
<proteinExistence type="predicted"/>
<comment type="caution">
    <text evidence="1">The sequence shown here is derived from an EMBL/GenBank/DDBJ whole genome shotgun (WGS) entry which is preliminary data.</text>
</comment>
<organism evidence="1 2">
    <name type="scientific">Ramlibacter humi</name>
    <dbReference type="NCBI Taxonomy" id="2530451"/>
    <lineage>
        <taxon>Bacteria</taxon>
        <taxon>Pseudomonadati</taxon>
        <taxon>Pseudomonadota</taxon>
        <taxon>Betaproteobacteria</taxon>
        <taxon>Burkholderiales</taxon>
        <taxon>Comamonadaceae</taxon>
        <taxon>Ramlibacter</taxon>
    </lineage>
</organism>
<dbReference type="EMBL" id="SMLK01000001">
    <property type="protein sequence ID" value="TFZ08367.1"/>
    <property type="molecule type" value="Genomic_DNA"/>
</dbReference>
<sequence>MSYDFLVFKPTVEVRSMADLSEEAMAPQQAAEVMAALSRLYPLLQWRDTSVPGAPPHFGAQYEDGETWYEFSVESPSSLAWSIRTSHRATQRAVVAQICRTLGCLAFDGQAMTMIGPDGKTFATG</sequence>
<gene>
    <name evidence="1" type="ORF">EZ216_04210</name>
</gene>
<keyword evidence="2" id="KW-1185">Reference proteome</keyword>
<reference evidence="1 2" key="1">
    <citation type="submission" date="2019-03" db="EMBL/GenBank/DDBJ databases">
        <title>Ramlibacter sp. 18x22-1, whole genome shotgun sequence.</title>
        <authorList>
            <person name="Zhang X."/>
            <person name="Feng G."/>
            <person name="Zhu H."/>
        </authorList>
    </citation>
    <scope>NUCLEOTIDE SEQUENCE [LARGE SCALE GENOMIC DNA]</scope>
    <source>
        <strain evidence="1 2">18x22-1</strain>
    </source>
</reference>
<dbReference type="OrthoDB" id="9808275at2"/>
<evidence type="ECO:0000313" key="1">
    <source>
        <dbReference type="EMBL" id="TFZ08367.1"/>
    </source>
</evidence>
<dbReference type="RefSeq" id="WP_135248303.1">
    <property type="nucleotide sequence ID" value="NZ_SMLK01000001.1"/>
</dbReference>
<evidence type="ECO:0000313" key="2">
    <source>
        <dbReference type="Proteomes" id="UP000297839"/>
    </source>
</evidence>
<dbReference type="Proteomes" id="UP000297839">
    <property type="component" value="Unassembled WGS sequence"/>
</dbReference>
<protein>
    <submittedName>
        <fullName evidence="1">Uncharacterized protein</fullName>
    </submittedName>
</protein>